<dbReference type="AlphaFoldDB" id="A0A7W6DU66"/>
<organism evidence="1 2">
    <name type="scientific">Sagittula marina</name>
    <dbReference type="NCBI Taxonomy" id="943940"/>
    <lineage>
        <taxon>Bacteria</taxon>
        <taxon>Pseudomonadati</taxon>
        <taxon>Pseudomonadota</taxon>
        <taxon>Alphaproteobacteria</taxon>
        <taxon>Rhodobacterales</taxon>
        <taxon>Roseobacteraceae</taxon>
        <taxon>Sagittula</taxon>
    </lineage>
</organism>
<gene>
    <name evidence="1" type="ORF">GGQ68_002481</name>
</gene>
<evidence type="ECO:0000313" key="1">
    <source>
        <dbReference type="EMBL" id="MBB3986143.1"/>
    </source>
</evidence>
<dbReference type="Proteomes" id="UP000541426">
    <property type="component" value="Unassembled WGS sequence"/>
</dbReference>
<protein>
    <submittedName>
        <fullName evidence="1">Uncharacterized protein</fullName>
    </submittedName>
</protein>
<dbReference type="EMBL" id="JACIEJ010000005">
    <property type="protein sequence ID" value="MBB3986143.1"/>
    <property type="molecule type" value="Genomic_DNA"/>
</dbReference>
<dbReference type="RefSeq" id="WP_221235573.1">
    <property type="nucleotide sequence ID" value="NZ_BAABBZ010000007.1"/>
</dbReference>
<reference evidence="1 2" key="1">
    <citation type="submission" date="2020-08" db="EMBL/GenBank/DDBJ databases">
        <title>Genomic Encyclopedia of Type Strains, Phase IV (KMG-IV): sequencing the most valuable type-strain genomes for metagenomic binning, comparative biology and taxonomic classification.</title>
        <authorList>
            <person name="Goeker M."/>
        </authorList>
    </citation>
    <scope>NUCLEOTIDE SEQUENCE [LARGE SCALE GENOMIC DNA]</scope>
    <source>
        <strain evidence="1 2">DSM 102235</strain>
    </source>
</reference>
<accession>A0A7W6DU66</accession>
<keyword evidence="2" id="KW-1185">Reference proteome</keyword>
<name>A0A7W6DU66_9RHOB</name>
<comment type="caution">
    <text evidence="1">The sequence shown here is derived from an EMBL/GenBank/DDBJ whole genome shotgun (WGS) entry which is preliminary data.</text>
</comment>
<evidence type="ECO:0000313" key="2">
    <source>
        <dbReference type="Proteomes" id="UP000541426"/>
    </source>
</evidence>
<sequence length="185" mass="21067">MSKRTRTSGMKPRARIPQDRYLTFDQRATPPLRHFISPAIVFWEPCAGAYDLAAQIEAMGPRCVVASDITPGDERVFRVDALTVTREDLDSTGATHIISNTPWSRSILHRMITHFASMRPTWLLFDADWWMTKQAAPFLPMCQHIVAVGRLRWIPDTTQDGTTDCAWYLFDARHSDGPRAHGRLT</sequence>
<proteinExistence type="predicted"/>